<evidence type="ECO:0000313" key="1">
    <source>
        <dbReference type="EMBL" id="MET4719472.1"/>
    </source>
</evidence>
<evidence type="ECO:0000313" key="2">
    <source>
        <dbReference type="Proteomes" id="UP001549291"/>
    </source>
</evidence>
<sequence>MRWMTRARLLAPLSHEPCRFGQVRTSRHERMIAAKGRRTAALQRYYFPIFHDGETQADQVGELFGSAELAVNTARVSPGISPAIPIATVVRA</sequence>
<keyword evidence="2" id="KW-1185">Reference proteome</keyword>
<proteinExistence type="predicted"/>
<dbReference type="Proteomes" id="UP001549291">
    <property type="component" value="Unassembled WGS sequence"/>
</dbReference>
<protein>
    <submittedName>
        <fullName evidence="1">Uncharacterized protein</fullName>
    </submittedName>
</protein>
<gene>
    <name evidence="1" type="ORF">ABIF63_003578</name>
</gene>
<accession>A0ABV2RT03</accession>
<comment type="caution">
    <text evidence="1">The sequence shown here is derived from an EMBL/GenBank/DDBJ whole genome shotgun (WGS) entry which is preliminary data.</text>
</comment>
<name>A0ABV2RT03_BRAJP</name>
<organism evidence="1 2">
    <name type="scientific">Bradyrhizobium japonicum</name>
    <dbReference type="NCBI Taxonomy" id="375"/>
    <lineage>
        <taxon>Bacteria</taxon>
        <taxon>Pseudomonadati</taxon>
        <taxon>Pseudomonadota</taxon>
        <taxon>Alphaproteobacteria</taxon>
        <taxon>Hyphomicrobiales</taxon>
        <taxon>Nitrobacteraceae</taxon>
        <taxon>Bradyrhizobium</taxon>
    </lineage>
</organism>
<reference evidence="1 2" key="1">
    <citation type="submission" date="2024-06" db="EMBL/GenBank/DDBJ databases">
        <title>Genomic Encyclopedia of Type Strains, Phase V (KMG-V): Genome sequencing to study the core and pangenomes of soil and plant-associated prokaryotes.</title>
        <authorList>
            <person name="Whitman W."/>
        </authorList>
    </citation>
    <scope>NUCLEOTIDE SEQUENCE [LARGE SCALE GENOMIC DNA]</scope>
    <source>
        <strain evidence="1 2">USDA 160</strain>
    </source>
</reference>
<dbReference type="EMBL" id="JBEPTQ010000002">
    <property type="protein sequence ID" value="MET4719472.1"/>
    <property type="molecule type" value="Genomic_DNA"/>
</dbReference>